<dbReference type="EMBL" id="CP001928">
    <property type="protein sequence ID" value="ADI37897.1"/>
    <property type="molecule type" value="Genomic_DNA"/>
</dbReference>
<organism evidence="1 2">
    <name type="scientific">Waddlia chondrophila (strain ATCC VR-1470 / WSU 86-1044)</name>
    <dbReference type="NCBI Taxonomy" id="716544"/>
    <lineage>
        <taxon>Bacteria</taxon>
        <taxon>Pseudomonadati</taxon>
        <taxon>Chlamydiota</taxon>
        <taxon>Chlamydiia</taxon>
        <taxon>Parachlamydiales</taxon>
        <taxon>Waddliaceae</taxon>
        <taxon>Waddlia</taxon>
    </lineage>
</organism>
<name>D6YUT6_WADCW</name>
<dbReference type="AlphaFoldDB" id="D6YUT6"/>
<dbReference type="OrthoDB" id="8759476at2"/>
<dbReference type="KEGG" id="wch:wcw_0526"/>
<dbReference type="STRING" id="716544.wcw_0526"/>
<accession>D6YUT6</accession>
<dbReference type="Proteomes" id="UP000001505">
    <property type="component" value="Chromosome"/>
</dbReference>
<keyword evidence="2" id="KW-1185">Reference proteome</keyword>
<dbReference type="RefSeq" id="WP_013181623.1">
    <property type="nucleotide sequence ID" value="NC_014225.1"/>
</dbReference>
<protein>
    <submittedName>
        <fullName evidence="1">Uncharacterized protein</fullName>
    </submittedName>
</protein>
<proteinExistence type="predicted"/>
<sequence length="229" mass="26042">MVFVKAKAGPPNIGDPPNMFTVQYFDEQGNMVIRSGGKRTWRCNNPGALLKSRYSMGKDRRAIGSAGSGGYEYAVYPDYETGHEALIVMLRGSRYRNLTLLEASIRYVQEDPGHGPKIAKMSNLDPNRKISSLSDEEFERYWKAIEKNECWEVGNEDFIPRWIISGVHKKQGVITEYQVCIEGGPVWLLKQDAIKWAFEGRLHAVLVHMKNGNHYLRPEHGQHSFVVVT</sequence>
<evidence type="ECO:0000313" key="1">
    <source>
        <dbReference type="EMBL" id="ADI37897.1"/>
    </source>
</evidence>
<gene>
    <name evidence="1" type="ordered locus">wcw_0526</name>
</gene>
<evidence type="ECO:0000313" key="2">
    <source>
        <dbReference type="Proteomes" id="UP000001505"/>
    </source>
</evidence>
<dbReference type="HOGENOM" id="CLU_1209397_0_0_0"/>
<reference evidence="1 2" key="1">
    <citation type="journal article" date="2010" name="PLoS ONE">
        <title>The Waddlia genome: a window into chlamydial biology.</title>
        <authorList>
            <person name="Bertelli C."/>
            <person name="Collyn F."/>
            <person name="Croxatto A."/>
            <person name="Ruckert C."/>
            <person name="Polkinghorne A."/>
            <person name="Kebbi-Beghdadi C."/>
            <person name="Goesmann A."/>
            <person name="Vaughan L."/>
            <person name="Greub G."/>
        </authorList>
    </citation>
    <scope>NUCLEOTIDE SEQUENCE [LARGE SCALE GENOMIC DNA]</scope>
    <source>
        <strain evidence="2">ATCC VR-1470 / WSU 86-1044</strain>
    </source>
</reference>